<dbReference type="Gene3D" id="2.60.120.10">
    <property type="entry name" value="Jelly Rolls"/>
    <property type="match status" value="1"/>
</dbReference>
<dbReference type="GO" id="GO:0019305">
    <property type="term" value="P:dTDP-rhamnose biosynthetic process"/>
    <property type="evidence" value="ECO:0007669"/>
    <property type="project" value="TreeGrafter"/>
</dbReference>
<dbReference type="PANTHER" id="PTHR21047">
    <property type="entry name" value="DTDP-6-DEOXY-D-GLUCOSE-3,5 EPIMERASE"/>
    <property type="match status" value="1"/>
</dbReference>
<dbReference type="CDD" id="cd00438">
    <property type="entry name" value="cupin_RmlC"/>
    <property type="match status" value="1"/>
</dbReference>
<dbReference type="EMBL" id="CAEZTS010000042">
    <property type="protein sequence ID" value="CAB4575449.1"/>
    <property type="molecule type" value="Genomic_DNA"/>
</dbReference>
<organism evidence="1">
    <name type="scientific">freshwater metagenome</name>
    <dbReference type="NCBI Taxonomy" id="449393"/>
    <lineage>
        <taxon>unclassified sequences</taxon>
        <taxon>metagenomes</taxon>
        <taxon>ecological metagenomes</taxon>
    </lineage>
</organism>
<dbReference type="GO" id="GO:0008830">
    <property type="term" value="F:dTDP-4-dehydrorhamnose 3,5-epimerase activity"/>
    <property type="evidence" value="ECO:0007669"/>
    <property type="project" value="InterPro"/>
</dbReference>
<sequence>MPKVTASETIDGVWIVEPTIHGDQRGLFIETYRREWFPNGREMLQGNRSNKQKGALVGLHYHMHQADYWYAPVGTIRVVLHDLREGGPTNGATQMLEISGENHKGVYIPPGVAHGFSALTDVVMTYLVDGYYNPADELGVAWNDPVIGADWGVAEPIMSERDRTNPMRADIPEGRRPYWPMRT</sequence>
<dbReference type="GO" id="GO:0000271">
    <property type="term" value="P:polysaccharide biosynthetic process"/>
    <property type="evidence" value="ECO:0007669"/>
    <property type="project" value="TreeGrafter"/>
</dbReference>
<dbReference type="InterPro" id="IPR011051">
    <property type="entry name" value="RmlC_Cupin_sf"/>
</dbReference>
<dbReference type="AlphaFoldDB" id="A0A6J6EJ88"/>
<dbReference type="InterPro" id="IPR000888">
    <property type="entry name" value="RmlC-like"/>
</dbReference>
<dbReference type="InterPro" id="IPR014710">
    <property type="entry name" value="RmlC-like_jellyroll"/>
</dbReference>
<dbReference type="Pfam" id="PF00908">
    <property type="entry name" value="dTDP_sugar_isom"/>
    <property type="match status" value="1"/>
</dbReference>
<accession>A0A6J6EJ88</accession>
<evidence type="ECO:0000313" key="1">
    <source>
        <dbReference type="EMBL" id="CAB4575449.1"/>
    </source>
</evidence>
<protein>
    <submittedName>
        <fullName evidence="1">Unannotated protein</fullName>
    </submittedName>
</protein>
<dbReference type="PANTHER" id="PTHR21047:SF2">
    <property type="entry name" value="THYMIDINE DIPHOSPHO-4-KETO-RHAMNOSE 3,5-EPIMERASE"/>
    <property type="match status" value="1"/>
</dbReference>
<gene>
    <name evidence="1" type="ORF">UFOPK1722_00648</name>
</gene>
<name>A0A6J6EJ88_9ZZZZ</name>
<dbReference type="GO" id="GO:0005829">
    <property type="term" value="C:cytosol"/>
    <property type="evidence" value="ECO:0007669"/>
    <property type="project" value="TreeGrafter"/>
</dbReference>
<proteinExistence type="predicted"/>
<dbReference type="SUPFAM" id="SSF51182">
    <property type="entry name" value="RmlC-like cupins"/>
    <property type="match status" value="1"/>
</dbReference>
<reference evidence="1" key="1">
    <citation type="submission" date="2020-05" db="EMBL/GenBank/DDBJ databases">
        <authorList>
            <person name="Chiriac C."/>
            <person name="Salcher M."/>
            <person name="Ghai R."/>
            <person name="Kavagutti S V."/>
        </authorList>
    </citation>
    <scope>NUCLEOTIDE SEQUENCE</scope>
</reference>